<evidence type="ECO:0000256" key="3">
    <source>
        <dbReference type="ARBA" id="ARBA00022729"/>
    </source>
</evidence>
<name>A0A1K0GL86_9ACTN</name>
<feature type="compositionally biased region" description="Basic and acidic residues" evidence="5">
    <location>
        <begin position="127"/>
        <end position="144"/>
    </location>
</feature>
<dbReference type="InterPro" id="IPR006128">
    <property type="entry name" value="Lipoprotein_PsaA-like"/>
</dbReference>
<evidence type="ECO:0000256" key="1">
    <source>
        <dbReference type="ARBA" id="ARBA00011028"/>
    </source>
</evidence>
<dbReference type="AlphaFoldDB" id="A0A1K0GL86"/>
<dbReference type="GO" id="GO:0007155">
    <property type="term" value="P:cell adhesion"/>
    <property type="evidence" value="ECO:0007669"/>
    <property type="project" value="InterPro"/>
</dbReference>
<evidence type="ECO:0000256" key="6">
    <source>
        <dbReference type="SAM" id="SignalP"/>
    </source>
</evidence>
<comment type="similarity">
    <text evidence="1 4">Belongs to the bacterial solute-binding protein 9 family.</text>
</comment>
<comment type="caution">
    <text evidence="7">The sequence shown here is derived from an EMBL/GenBank/DDBJ whole genome shotgun (WGS) entry which is preliminary data.</text>
</comment>
<gene>
    <name evidence="7" type="ORF">BG844_24455</name>
</gene>
<dbReference type="GO" id="GO:0030001">
    <property type="term" value="P:metal ion transport"/>
    <property type="evidence" value="ECO:0007669"/>
    <property type="project" value="InterPro"/>
</dbReference>
<protein>
    <submittedName>
        <fullName evidence="7">ABC transporter substrate-binding protein</fullName>
    </submittedName>
</protein>
<sequence>MVDAMPLRRLLAVSATVLLLGATSACGQEAKGSGGDRLDVVAAFYPLKFLAERVGGDDVRVSQLTKPGVEPHDVELTVRQVAEIGDAALVVHLKGFQPAVDQAVAQQSKRGFDAGGEVELLAAGEHGAGEEHGGSEEEHAEGGIDPHVWLDPARYATIADALAVRLGTIDPEHAAAYTERARTLHAELDALHAEYAAKLKTCARREFVTSHTAFHYLADRYSLKEIGITGISPEAEPSPQRLAEVTAQAKATGATTIFFETLVSPKVAETVAREVGVGTAVLDPIEGVDQPGADYFSVMRANLTALATALGCSS</sequence>
<evidence type="ECO:0000256" key="2">
    <source>
        <dbReference type="ARBA" id="ARBA00022448"/>
    </source>
</evidence>
<dbReference type="Pfam" id="PF01297">
    <property type="entry name" value="ZnuA"/>
    <property type="match status" value="1"/>
</dbReference>
<accession>A0A1K0GL86</accession>
<evidence type="ECO:0000313" key="8">
    <source>
        <dbReference type="Proteomes" id="UP000182486"/>
    </source>
</evidence>
<dbReference type="GO" id="GO:0046872">
    <property type="term" value="F:metal ion binding"/>
    <property type="evidence" value="ECO:0007669"/>
    <property type="project" value="InterPro"/>
</dbReference>
<dbReference type="Proteomes" id="UP000182486">
    <property type="component" value="Unassembled WGS sequence"/>
</dbReference>
<dbReference type="Gene3D" id="3.40.50.1980">
    <property type="entry name" value="Nitrogenase molybdenum iron protein domain"/>
    <property type="match status" value="2"/>
</dbReference>
<dbReference type="InterPro" id="IPR006127">
    <property type="entry name" value="ZnuA-like"/>
</dbReference>
<feature type="chain" id="PRO_5009664399" evidence="6">
    <location>
        <begin position="28"/>
        <end position="314"/>
    </location>
</feature>
<evidence type="ECO:0000256" key="5">
    <source>
        <dbReference type="SAM" id="MobiDB-lite"/>
    </source>
</evidence>
<evidence type="ECO:0000313" key="7">
    <source>
        <dbReference type="EMBL" id="OJF11756.1"/>
    </source>
</evidence>
<proteinExistence type="inferred from homology"/>
<dbReference type="InterPro" id="IPR050492">
    <property type="entry name" value="Bact_metal-bind_prot9"/>
</dbReference>
<organism evidence="7 8">
    <name type="scientific">Couchioplanes caeruleus subsp. caeruleus</name>
    <dbReference type="NCBI Taxonomy" id="56427"/>
    <lineage>
        <taxon>Bacteria</taxon>
        <taxon>Bacillati</taxon>
        <taxon>Actinomycetota</taxon>
        <taxon>Actinomycetes</taxon>
        <taxon>Micromonosporales</taxon>
        <taxon>Micromonosporaceae</taxon>
        <taxon>Couchioplanes</taxon>
    </lineage>
</organism>
<dbReference type="EMBL" id="MEIA01000279">
    <property type="protein sequence ID" value="OJF11756.1"/>
    <property type="molecule type" value="Genomic_DNA"/>
</dbReference>
<reference evidence="7 8" key="1">
    <citation type="submission" date="2016-09" db="EMBL/GenBank/DDBJ databases">
        <title>Couchioplanes caeruleus draft genome sequence.</title>
        <authorList>
            <person name="Sheehan J."/>
            <person name="Caffrey P."/>
        </authorList>
    </citation>
    <scope>NUCLEOTIDE SEQUENCE [LARGE SCALE GENOMIC DNA]</scope>
    <source>
        <strain evidence="7 8">DSM 43634</strain>
    </source>
</reference>
<dbReference type="PRINTS" id="PR00690">
    <property type="entry name" value="ADHESNFAMILY"/>
</dbReference>
<dbReference type="PANTHER" id="PTHR42953">
    <property type="entry name" value="HIGH-AFFINITY ZINC UPTAKE SYSTEM PROTEIN ZNUA-RELATED"/>
    <property type="match status" value="1"/>
</dbReference>
<dbReference type="InterPro" id="IPR006129">
    <property type="entry name" value="AdhesinB"/>
</dbReference>
<keyword evidence="2 4" id="KW-0813">Transport</keyword>
<keyword evidence="3 6" id="KW-0732">Signal</keyword>
<evidence type="ECO:0000256" key="4">
    <source>
        <dbReference type="RuleBase" id="RU003512"/>
    </source>
</evidence>
<feature type="region of interest" description="Disordered" evidence="5">
    <location>
        <begin position="127"/>
        <end position="146"/>
    </location>
</feature>
<dbReference type="SUPFAM" id="SSF53807">
    <property type="entry name" value="Helical backbone' metal receptor"/>
    <property type="match status" value="1"/>
</dbReference>
<feature type="signal peptide" evidence="6">
    <location>
        <begin position="1"/>
        <end position="27"/>
    </location>
</feature>
<dbReference type="PRINTS" id="PR00691">
    <property type="entry name" value="ADHESINB"/>
</dbReference>
<keyword evidence="8" id="KW-1185">Reference proteome</keyword>
<dbReference type="PANTHER" id="PTHR42953:SF3">
    <property type="entry name" value="HIGH-AFFINITY ZINC UPTAKE SYSTEM PROTEIN ZNUA"/>
    <property type="match status" value="1"/>
</dbReference>